<dbReference type="Pfam" id="PF02771">
    <property type="entry name" value="Acyl-CoA_dh_N"/>
    <property type="match status" value="1"/>
</dbReference>
<dbReference type="AlphaFoldDB" id="A0A7I7Q7B8"/>
<feature type="domain" description="Acyl-CoA dehydrogenase/oxidase N-terminal" evidence="7">
    <location>
        <begin position="6"/>
        <end position="93"/>
    </location>
</feature>
<keyword evidence="9" id="KW-1185">Reference proteome</keyword>
<keyword evidence="3" id="KW-0285">Flavoprotein</keyword>
<dbReference type="SUPFAM" id="SSF47203">
    <property type="entry name" value="Acyl-CoA dehydrogenase C-terminal domain-like"/>
    <property type="match status" value="1"/>
</dbReference>
<dbReference type="InterPro" id="IPR037069">
    <property type="entry name" value="AcylCoA_DH/ox_N_sf"/>
</dbReference>
<evidence type="ECO:0000256" key="2">
    <source>
        <dbReference type="ARBA" id="ARBA00009347"/>
    </source>
</evidence>
<keyword evidence="4" id="KW-0274">FAD</keyword>
<feature type="domain" description="Acyl-CoA dehydrogenase/oxidase C-terminal" evidence="6">
    <location>
        <begin position="164"/>
        <end position="252"/>
    </location>
</feature>
<protein>
    <recommendedName>
        <fullName evidence="10">Acyl-CoA dehydrogenase</fullName>
    </recommendedName>
</protein>
<dbReference type="InterPro" id="IPR009075">
    <property type="entry name" value="AcylCo_DH/oxidase_C"/>
</dbReference>
<comment type="cofactor">
    <cofactor evidence="1">
        <name>FAD</name>
        <dbReference type="ChEBI" id="CHEBI:57692"/>
    </cofactor>
</comment>
<dbReference type="PANTHER" id="PTHR43884:SF20">
    <property type="entry name" value="ACYL-COA DEHYDROGENASE FADE28"/>
    <property type="match status" value="1"/>
</dbReference>
<gene>
    <name evidence="8" type="ORF">MSTO_23680</name>
</gene>
<dbReference type="SUPFAM" id="SSF56645">
    <property type="entry name" value="Acyl-CoA dehydrogenase NM domain-like"/>
    <property type="match status" value="1"/>
</dbReference>
<dbReference type="KEGG" id="msto:MSTO_23680"/>
<dbReference type="InterPro" id="IPR009100">
    <property type="entry name" value="AcylCoA_DH/oxidase_NM_dom_sf"/>
</dbReference>
<dbReference type="Proteomes" id="UP000467130">
    <property type="component" value="Chromosome"/>
</dbReference>
<organism evidence="8 9">
    <name type="scientific">Mycobacterium stomatepiae</name>
    <dbReference type="NCBI Taxonomy" id="470076"/>
    <lineage>
        <taxon>Bacteria</taxon>
        <taxon>Bacillati</taxon>
        <taxon>Actinomycetota</taxon>
        <taxon>Actinomycetes</taxon>
        <taxon>Mycobacteriales</taxon>
        <taxon>Mycobacteriaceae</taxon>
        <taxon>Mycobacterium</taxon>
        <taxon>Mycobacterium simiae complex</taxon>
    </lineage>
</organism>
<dbReference type="Pfam" id="PF00441">
    <property type="entry name" value="Acyl-CoA_dh_1"/>
    <property type="match status" value="1"/>
</dbReference>
<evidence type="ECO:0008006" key="10">
    <source>
        <dbReference type="Google" id="ProtNLM"/>
    </source>
</evidence>
<dbReference type="Gene3D" id="1.20.140.10">
    <property type="entry name" value="Butyryl-CoA Dehydrogenase, subunit A, domain 3"/>
    <property type="match status" value="1"/>
</dbReference>
<evidence type="ECO:0000256" key="1">
    <source>
        <dbReference type="ARBA" id="ARBA00001974"/>
    </source>
</evidence>
<reference evidence="8 9" key="1">
    <citation type="journal article" date="2019" name="Emerg. Microbes Infect.">
        <title>Comprehensive subspecies identification of 175 nontuberculous mycobacteria species based on 7547 genomic profiles.</title>
        <authorList>
            <person name="Matsumoto Y."/>
            <person name="Kinjo T."/>
            <person name="Motooka D."/>
            <person name="Nabeya D."/>
            <person name="Jung N."/>
            <person name="Uechi K."/>
            <person name="Horii T."/>
            <person name="Iida T."/>
            <person name="Fujita J."/>
            <person name="Nakamura S."/>
        </authorList>
    </citation>
    <scope>NUCLEOTIDE SEQUENCE [LARGE SCALE GENOMIC DNA]</scope>
    <source>
        <strain evidence="8 9">JCM 17783</strain>
    </source>
</reference>
<evidence type="ECO:0000256" key="4">
    <source>
        <dbReference type="ARBA" id="ARBA00022827"/>
    </source>
</evidence>
<comment type="similarity">
    <text evidence="2">Belongs to the acyl-CoA dehydrogenase family.</text>
</comment>
<name>A0A7I7Q7B8_9MYCO</name>
<dbReference type="EMBL" id="AP022587">
    <property type="protein sequence ID" value="BBY22163.1"/>
    <property type="molecule type" value="Genomic_DNA"/>
</dbReference>
<dbReference type="Gene3D" id="1.10.540.10">
    <property type="entry name" value="Acyl-CoA dehydrogenase/oxidase, N-terminal domain"/>
    <property type="match status" value="1"/>
</dbReference>
<evidence type="ECO:0000259" key="7">
    <source>
        <dbReference type="Pfam" id="PF02771"/>
    </source>
</evidence>
<evidence type="ECO:0000313" key="9">
    <source>
        <dbReference type="Proteomes" id="UP000467130"/>
    </source>
</evidence>
<dbReference type="GO" id="GO:0003995">
    <property type="term" value="F:acyl-CoA dehydrogenase activity"/>
    <property type="evidence" value="ECO:0007669"/>
    <property type="project" value="TreeGrafter"/>
</dbReference>
<dbReference type="InterPro" id="IPR036250">
    <property type="entry name" value="AcylCo_DH-like_C"/>
</dbReference>
<sequence length="265" mass="28165">MDLALSEDQELLVDSVSALLDKHSRPVDIRAAEPLGFDPALWAALHDIGTIHMAVPEAQGGWGASMLDLVLVAECLGRHCASAPVVETQVTARLLAQLQGQMLTPLLDDGQITSPALHGPAGGVARLVPAGAVADMVLVSSPDSVLVVPNRPVPPSVPNHANLPLADVATAIDGARLLVREAAWSVDAGHDEAAERQCMAFAFAADVARLSTYWGVHTLGGYGVMLEYDAQLYFRRARGWAGVFGGSDAAYRRVARYRYRDEVPS</sequence>
<dbReference type="GO" id="GO:0050660">
    <property type="term" value="F:flavin adenine dinucleotide binding"/>
    <property type="evidence" value="ECO:0007669"/>
    <property type="project" value="InterPro"/>
</dbReference>
<evidence type="ECO:0000256" key="5">
    <source>
        <dbReference type="ARBA" id="ARBA00023002"/>
    </source>
</evidence>
<evidence type="ECO:0000313" key="8">
    <source>
        <dbReference type="EMBL" id="BBY22163.1"/>
    </source>
</evidence>
<accession>A0A7I7Q7B8</accession>
<keyword evidence="5" id="KW-0560">Oxidoreductase</keyword>
<evidence type="ECO:0000259" key="6">
    <source>
        <dbReference type="Pfam" id="PF00441"/>
    </source>
</evidence>
<evidence type="ECO:0000256" key="3">
    <source>
        <dbReference type="ARBA" id="ARBA00022630"/>
    </source>
</evidence>
<dbReference type="PANTHER" id="PTHR43884">
    <property type="entry name" value="ACYL-COA DEHYDROGENASE"/>
    <property type="match status" value="1"/>
</dbReference>
<dbReference type="RefSeq" id="WP_163790244.1">
    <property type="nucleotide sequence ID" value="NZ_AP022587.1"/>
</dbReference>
<proteinExistence type="inferred from homology"/>
<dbReference type="InterPro" id="IPR013786">
    <property type="entry name" value="AcylCoA_DH/ox_N"/>
</dbReference>